<dbReference type="EMBL" id="WNYA01000006">
    <property type="protein sequence ID" value="KAG8568612.1"/>
    <property type="molecule type" value="Genomic_DNA"/>
</dbReference>
<organism evidence="1 2">
    <name type="scientific">Engystomops pustulosus</name>
    <name type="common">Tungara frog</name>
    <name type="synonym">Physalaemus pustulosus</name>
    <dbReference type="NCBI Taxonomy" id="76066"/>
    <lineage>
        <taxon>Eukaryota</taxon>
        <taxon>Metazoa</taxon>
        <taxon>Chordata</taxon>
        <taxon>Craniata</taxon>
        <taxon>Vertebrata</taxon>
        <taxon>Euteleostomi</taxon>
        <taxon>Amphibia</taxon>
        <taxon>Batrachia</taxon>
        <taxon>Anura</taxon>
        <taxon>Neobatrachia</taxon>
        <taxon>Hyloidea</taxon>
        <taxon>Leptodactylidae</taxon>
        <taxon>Leiuperinae</taxon>
        <taxon>Engystomops</taxon>
    </lineage>
</organism>
<dbReference type="Proteomes" id="UP000824782">
    <property type="component" value="Unassembled WGS sequence"/>
</dbReference>
<comment type="caution">
    <text evidence="1">The sequence shown here is derived from an EMBL/GenBank/DDBJ whole genome shotgun (WGS) entry which is preliminary data.</text>
</comment>
<accession>A0AAV7B844</accession>
<evidence type="ECO:0000313" key="2">
    <source>
        <dbReference type="Proteomes" id="UP000824782"/>
    </source>
</evidence>
<protein>
    <recommendedName>
        <fullName evidence="3">Secreted protein</fullName>
    </recommendedName>
</protein>
<gene>
    <name evidence="1" type="ORF">GDO81_014073</name>
</gene>
<sequence length="107" mass="12163">MKEFLFMCTILLQQNIHLHVLLPGSVFSRSFGTTSLPDCLQKRISSFAFRKKSRSYNVHGENNTCLFEVCSSWVHAVMILREVPCIKDLGNLQTEFGFCGKILSNFG</sequence>
<dbReference type="AlphaFoldDB" id="A0AAV7B844"/>
<evidence type="ECO:0008006" key="3">
    <source>
        <dbReference type="Google" id="ProtNLM"/>
    </source>
</evidence>
<proteinExistence type="predicted"/>
<evidence type="ECO:0000313" key="1">
    <source>
        <dbReference type="EMBL" id="KAG8568612.1"/>
    </source>
</evidence>
<keyword evidence="2" id="KW-1185">Reference proteome</keyword>
<reference evidence="1" key="1">
    <citation type="thesis" date="2020" institute="ProQuest LLC" country="789 East Eisenhower Parkway, Ann Arbor, MI, USA">
        <title>Comparative Genomics and Chromosome Evolution.</title>
        <authorList>
            <person name="Mudd A.B."/>
        </authorList>
    </citation>
    <scope>NUCLEOTIDE SEQUENCE</scope>
    <source>
        <strain evidence="1">237g6f4</strain>
        <tissue evidence="1">Blood</tissue>
    </source>
</reference>
<name>A0AAV7B844_ENGPU</name>